<feature type="domain" description="Glycoside hydrolase family 31 TIM barrel" evidence="18">
    <location>
        <begin position="269"/>
        <end position="666"/>
    </location>
</feature>
<dbReference type="EMBL" id="CAFZ01000245">
    <property type="protein sequence ID" value="CCA73687.1"/>
    <property type="molecule type" value="Genomic_DNA"/>
</dbReference>
<feature type="domain" description="Glycosyl hydrolase family 31 C-terminal" evidence="20">
    <location>
        <begin position="674"/>
        <end position="762"/>
    </location>
</feature>
<evidence type="ECO:0000313" key="22">
    <source>
        <dbReference type="Proteomes" id="UP000007148"/>
    </source>
</evidence>
<dbReference type="InterPro" id="IPR011013">
    <property type="entry name" value="Gal_mutarotase_sf_dom"/>
</dbReference>
<dbReference type="InterPro" id="IPR000322">
    <property type="entry name" value="Glyco_hydro_31_TIM"/>
</dbReference>
<evidence type="ECO:0000256" key="14">
    <source>
        <dbReference type="ARBA" id="ARBA00025512"/>
    </source>
</evidence>
<evidence type="ECO:0000256" key="13">
    <source>
        <dbReference type="ARBA" id="ARBA00023326"/>
    </source>
</evidence>
<dbReference type="GO" id="GO:0008422">
    <property type="term" value="F:beta-glucosidase activity"/>
    <property type="evidence" value="ECO:0007669"/>
    <property type="project" value="UniProtKB-EC"/>
</dbReference>
<feature type="compositionally biased region" description="Polar residues" evidence="16">
    <location>
        <begin position="446"/>
        <end position="455"/>
    </location>
</feature>
<dbReference type="InterPro" id="IPR025887">
    <property type="entry name" value="Glyco_hydro_31_N_dom"/>
</dbReference>
<comment type="subcellular location">
    <subcellularLocation>
        <location evidence="2">Secreted</location>
    </subcellularLocation>
</comment>
<keyword evidence="7 17" id="KW-0732">Signal</keyword>
<dbReference type="PROSITE" id="PS00129">
    <property type="entry name" value="GLYCOSYL_HYDROL_F31_1"/>
    <property type="match status" value="1"/>
</dbReference>
<proteinExistence type="inferred from homology"/>
<dbReference type="InterPro" id="IPR013780">
    <property type="entry name" value="Glyco_hydro_b"/>
</dbReference>
<dbReference type="GO" id="GO:0000272">
    <property type="term" value="P:polysaccharide catabolic process"/>
    <property type="evidence" value="ECO:0007669"/>
    <property type="project" value="UniProtKB-KW"/>
</dbReference>
<dbReference type="InterPro" id="IPR030458">
    <property type="entry name" value="Glyco_hydro_31_AS"/>
</dbReference>
<protein>
    <recommendedName>
        <fullName evidence="5">Probable alpha/beta-glucosidase agdC</fullName>
        <ecNumber evidence="4">3.2.1.21</ecNumber>
    </recommendedName>
</protein>
<dbReference type="eggNOG" id="KOG1065">
    <property type="taxonomic scope" value="Eukaryota"/>
</dbReference>
<dbReference type="Gene3D" id="2.60.40.1760">
    <property type="entry name" value="glycosyl hydrolase (family 31)"/>
    <property type="match status" value="1"/>
</dbReference>
<dbReference type="InterPro" id="IPR017853">
    <property type="entry name" value="GH"/>
</dbReference>
<dbReference type="OrthoDB" id="5839090at2759"/>
<dbReference type="Gene3D" id="2.60.40.1180">
    <property type="entry name" value="Golgi alpha-mannosidase II"/>
    <property type="match status" value="2"/>
</dbReference>
<keyword evidence="13" id="KW-0624">Polysaccharide degradation</keyword>
<dbReference type="GO" id="GO:0071555">
    <property type="term" value="P:cell wall organization"/>
    <property type="evidence" value="ECO:0007669"/>
    <property type="project" value="UniProtKB-KW"/>
</dbReference>
<feature type="region of interest" description="Disordered" evidence="16">
    <location>
        <begin position="446"/>
        <end position="468"/>
    </location>
</feature>
<dbReference type="Pfam" id="PF13802">
    <property type="entry name" value="Gal_mutarotas_2"/>
    <property type="match status" value="1"/>
</dbReference>
<comment type="caution">
    <text evidence="21">The sequence shown here is derived from an EMBL/GenBank/DDBJ whole genome shotgun (WGS) entry which is preliminary data.</text>
</comment>
<dbReference type="SUPFAM" id="SSF51011">
    <property type="entry name" value="Glycosyl hydrolase domain"/>
    <property type="match status" value="1"/>
</dbReference>
<dbReference type="InParanoid" id="G4TQU4"/>
<accession>G4TQU4</accession>
<evidence type="ECO:0000256" key="16">
    <source>
        <dbReference type="SAM" id="MobiDB-lite"/>
    </source>
</evidence>
<evidence type="ECO:0000259" key="19">
    <source>
        <dbReference type="Pfam" id="PF13802"/>
    </source>
</evidence>
<keyword evidence="22" id="KW-1185">Reference proteome</keyword>
<dbReference type="GO" id="GO:0005576">
    <property type="term" value="C:extracellular region"/>
    <property type="evidence" value="ECO:0007669"/>
    <property type="project" value="UniProtKB-SubCell"/>
</dbReference>
<comment type="function">
    <text evidence="14">Glucosidase involved in the degradation of cellulosic biomass. Has both alpha- and beta-glucosidase activity.</text>
</comment>
<dbReference type="Gene3D" id="3.20.20.80">
    <property type="entry name" value="Glycosidases"/>
    <property type="match status" value="1"/>
</dbReference>
<dbReference type="Pfam" id="PF01055">
    <property type="entry name" value="Glyco_hydro_31_2nd"/>
    <property type="match status" value="1"/>
</dbReference>
<dbReference type="PANTHER" id="PTHR22762:SF67">
    <property type="entry name" value="ALPHA_BETA-GLUCOSIDASE AGDC-RELATED"/>
    <property type="match status" value="1"/>
</dbReference>
<evidence type="ECO:0000256" key="4">
    <source>
        <dbReference type="ARBA" id="ARBA00012744"/>
    </source>
</evidence>
<evidence type="ECO:0000256" key="5">
    <source>
        <dbReference type="ARBA" id="ARBA00014002"/>
    </source>
</evidence>
<dbReference type="GO" id="GO:0030246">
    <property type="term" value="F:carbohydrate binding"/>
    <property type="evidence" value="ECO:0007669"/>
    <property type="project" value="InterPro"/>
</dbReference>
<comment type="similarity">
    <text evidence="3 15">Belongs to the glycosyl hydrolase 31 family.</text>
</comment>
<reference evidence="21 22" key="1">
    <citation type="journal article" date="2011" name="PLoS Pathog.">
        <title>Endophytic Life Strategies Decoded by Genome and Transcriptome Analyses of the Mutualistic Root Symbiont Piriformospora indica.</title>
        <authorList>
            <person name="Zuccaro A."/>
            <person name="Lahrmann U."/>
            <person name="Guldener U."/>
            <person name="Langen G."/>
            <person name="Pfiffi S."/>
            <person name="Biedenkopf D."/>
            <person name="Wong P."/>
            <person name="Samans B."/>
            <person name="Grimm C."/>
            <person name="Basiewicz M."/>
            <person name="Murat C."/>
            <person name="Martin F."/>
            <person name="Kogel K.H."/>
        </authorList>
    </citation>
    <scope>NUCLEOTIDE SEQUENCE [LARGE SCALE GENOMIC DNA]</scope>
    <source>
        <strain evidence="21 22">DSM 11827</strain>
    </source>
</reference>
<organism evidence="21 22">
    <name type="scientific">Serendipita indica (strain DSM 11827)</name>
    <name type="common">Root endophyte fungus</name>
    <name type="synonym">Piriformospora indica</name>
    <dbReference type="NCBI Taxonomy" id="1109443"/>
    <lineage>
        <taxon>Eukaryota</taxon>
        <taxon>Fungi</taxon>
        <taxon>Dikarya</taxon>
        <taxon>Basidiomycota</taxon>
        <taxon>Agaricomycotina</taxon>
        <taxon>Agaricomycetes</taxon>
        <taxon>Sebacinales</taxon>
        <taxon>Serendipitaceae</taxon>
        <taxon>Serendipita</taxon>
    </lineage>
</organism>
<feature type="domain" description="Glycoside hydrolase family 31 N-terminal" evidence="19">
    <location>
        <begin position="116"/>
        <end position="221"/>
    </location>
</feature>
<keyword evidence="8 15" id="KW-0378">Hydrolase</keyword>
<evidence type="ECO:0000256" key="17">
    <source>
        <dbReference type="SAM" id="SignalP"/>
    </source>
</evidence>
<feature type="chain" id="PRO_5003469343" description="Probable alpha/beta-glucosidase agdC" evidence="17">
    <location>
        <begin position="23"/>
        <end position="889"/>
    </location>
</feature>
<evidence type="ECO:0000256" key="1">
    <source>
        <dbReference type="ARBA" id="ARBA00000448"/>
    </source>
</evidence>
<dbReference type="SUPFAM" id="SSF74650">
    <property type="entry name" value="Galactose mutarotase-like"/>
    <property type="match status" value="1"/>
</dbReference>
<comment type="catalytic activity">
    <reaction evidence="1">
        <text>Hydrolysis of terminal, non-reducing beta-D-glucosyl residues with release of beta-D-glucose.</text>
        <dbReference type="EC" id="3.2.1.21"/>
    </reaction>
</comment>
<evidence type="ECO:0000256" key="15">
    <source>
        <dbReference type="RuleBase" id="RU361185"/>
    </source>
</evidence>
<evidence type="ECO:0000256" key="9">
    <source>
        <dbReference type="ARBA" id="ARBA00023180"/>
    </source>
</evidence>
<dbReference type="CDD" id="cd06602">
    <property type="entry name" value="GH31_MGAM_SI_GAA"/>
    <property type="match status" value="1"/>
</dbReference>
<keyword evidence="6" id="KW-0964">Secreted</keyword>
<evidence type="ECO:0000256" key="7">
    <source>
        <dbReference type="ARBA" id="ARBA00022729"/>
    </source>
</evidence>
<evidence type="ECO:0000256" key="11">
    <source>
        <dbReference type="ARBA" id="ARBA00023295"/>
    </source>
</evidence>
<gene>
    <name evidence="21" type="ORF">PIIN_07640</name>
</gene>
<evidence type="ECO:0000259" key="18">
    <source>
        <dbReference type="Pfam" id="PF01055"/>
    </source>
</evidence>
<dbReference type="Proteomes" id="UP000007148">
    <property type="component" value="Unassembled WGS sequence"/>
</dbReference>
<evidence type="ECO:0000313" key="21">
    <source>
        <dbReference type="EMBL" id="CCA73687.1"/>
    </source>
</evidence>
<keyword evidence="12" id="KW-0961">Cell wall biogenesis/degradation</keyword>
<dbReference type="FunCoup" id="G4TQU4">
    <property type="interactions" value="45"/>
</dbReference>
<evidence type="ECO:0000256" key="12">
    <source>
        <dbReference type="ARBA" id="ARBA00023316"/>
    </source>
</evidence>
<keyword evidence="10" id="KW-0119">Carbohydrate metabolism</keyword>
<evidence type="ECO:0000256" key="6">
    <source>
        <dbReference type="ARBA" id="ARBA00022525"/>
    </source>
</evidence>
<name>G4TQU4_SERID</name>
<dbReference type="SUPFAM" id="SSF51445">
    <property type="entry name" value="(Trans)glycosidases"/>
    <property type="match status" value="1"/>
</dbReference>
<evidence type="ECO:0000256" key="2">
    <source>
        <dbReference type="ARBA" id="ARBA00004613"/>
    </source>
</evidence>
<dbReference type="Pfam" id="PF21365">
    <property type="entry name" value="Glyco_hydro_31_3rd"/>
    <property type="match status" value="1"/>
</dbReference>
<keyword evidence="11 15" id="KW-0326">Glycosidase</keyword>
<dbReference type="CDD" id="cd14752">
    <property type="entry name" value="GH31_N"/>
    <property type="match status" value="1"/>
</dbReference>
<evidence type="ECO:0000259" key="20">
    <source>
        <dbReference type="Pfam" id="PF21365"/>
    </source>
</evidence>
<dbReference type="PANTHER" id="PTHR22762">
    <property type="entry name" value="ALPHA-GLUCOSIDASE"/>
    <property type="match status" value="1"/>
</dbReference>
<sequence>MTRLMTLKNVALILSSALLAAAQQNIDTQCPGYNATNVSNIRNGFKADLVLAGNACNVYGTDIPKLSLTVTYETDNRIHMKIIDPANSRYEVPESVFPRPSSWGGTRTSPNIKFNYVKAPFSFTITRSTTNETLFNTTGFPLVFEPQYLRVKTSLPARANIYGLGEHTNSFRLPPGNTTRTMWNRDAYGVANETNLYGDHPIYFEHRTTGTRGVFLLNSNGMDVKLRGDDNGGSLEYNVIGGILDFYFLAGPSPIELSKQYAKLVGLPAEIPYWGLGLHQCRYGYQNYLEVAQVVANYSAANIPLETMWTDIDYMYERLVFTNDPNYFPMARMREIVSDLHARGQQYIVMVDPAVGVKPGVSTAYDRGQALGIWMKNPNGTNFEGLVWPGVTVWPDWFNPKTQAYWTNEFALFFNPETGLNVDGIWIDMNEPASFCEYPCANPSAEASSQNLPPSRTSPPPDKTASLPIGTTIPSLTASLLKRGSNYTDVLNPPYAIGNVLPHLSDRTAFTNVVHANGLIEYDTHNLYGTMMSTATREALLTRRPGKRPFVITRSTFAGAGAKVGKWLGDNLSTWDHYRNSIAGMLGFASIYQVPEVGSDSCGFGGNTTETLCARWATLGAFNPFYRNHNGDTSISQEFYRWPTVAQAARNAIDMRYRLLDYFYTALHQAHVDGTPVLQPLWYQYPTDSNTFGIDLQFLFGESVLVSPVTQENVTDVSIYLPNDYFYDFKSYTFINGTGSTTQLTNVAYTDIPVYIRGGAVLPLRVSSAYTTKQLRQKDFELVVAPSKSGQASGTLYIDDGESLEQSSTYTAQYTYKDRKLTVKSQGNYNVGSLKYRNVRILGLSGRPNNISLNGQNVASNMVQYNDTSKSVSVNVTQPLKNTFTLKWS</sequence>
<dbReference type="AlphaFoldDB" id="G4TQU4"/>
<keyword evidence="9" id="KW-0325">Glycoprotein</keyword>
<dbReference type="OMA" id="NYTASPF"/>
<dbReference type="HOGENOM" id="CLU_000631_11_0_1"/>
<dbReference type="STRING" id="1109443.G4TQU4"/>
<evidence type="ECO:0000256" key="8">
    <source>
        <dbReference type="ARBA" id="ARBA00022801"/>
    </source>
</evidence>
<dbReference type="EC" id="3.2.1.21" evidence="4"/>
<evidence type="ECO:0000256" key="10">
    <source>
        <dbReference type="ARBA" id="ARBA00023277"/>
    </source>
</evidence>
<feature type="signal peptide" evidence="17">
    <location>
        <begin position="1"/>
        <end position="22"/>
    </location>
</feature>
<dbReference type="InterPro" id="IPR048395">
    <property type="entry name" value="Glyco_hydro_31_C"/>
</dbReference>
<evidence type="ECO:0000256" key="3">
    <source>
        <dbReference type="ARBA" id="ARBA00007806"/>
    </source>
</evidence>